<dbReference type="Gene3D" id="1.10.287.110">
    <property type="entry name" value="DnaJ domain"/>
    <property type="match status" value="1"/>
</dbReference>
<dbReference type="InterPro" id="IPR036869">
    <property type="entry name" value="J_dom_sf"/>
</dbReference>
<feature type="region of interest" description="Disordered" evidence="1">
    <location>
        <begin position="115"/>
        <end position="148"/>
    </location>
</feature>
<evidence type="ECO:0000313" key="3">
    <source>
        <dbReference type="EMBL" id="KAL3788699.1"/>
    </source>
</evidence>
<dbReference type="SUPFAM" id="SSF46565">
    <property type="entry name" value="Chaperone J-domain"/>
    <property type="match status" value="1"/>
</dbReference>
<gene>
    <name evidence="3" type="ORF">ACHAW5_010562</name>
</gene>
<name>A0ABD3PM44_9STRA</name>
<sequence>MHHPDRQASQSDKDDAHRIFAAIGNAYEILSDEGRRREHDEGVRQQRRRARQGGGGMGSGSGCDPRGRHGFGYPAGHDPFAAFDHPFFSSSSSRSDFHFTDPFRLFEQFFAEEAGNRHGLGGGGRRRQGRDAQSSRTTPSADATFFSPFSSSSVDHPFSDPFFSSGGMMGGGGGSPFGMMSAHFDGMNAMMSRMHHGMLMMGGGQSMMGGGNNATSNVGGRVSSSFGSSSASIRGGGSVSTSTRTTVINGVRKTVTERTVVHPDGRVERHVETTGDDGHDYLGGRLPSTSSDQHRALEYNGGGGSRRRHW</sequence>
<feature type="region of interest" description="Disordered" evidence="1">
    <location>
        <begin position="221"/>
        <end position="243"/>
    </location>
</feature>
<keyword evidence="4" id="KW-1185">Reference proteome</keyword>
<feature type="compositionally biased region" description="Polar residues" evidence="1">
    <location>
        <begin position="131"/>
        <end position="141"/>
    </location>
</feature>
<feature type="compositionally biased region" description="Basic and acidic residues" evidence="1">
    <location>
        <begin position="32"/>
        <end position="44"/>
    </location>
</feature>
<dbReference type="InterPro" id="IPR001623">
    <property type="entry name" value="DnaJ_domain"/>
</dbReference>
<proteinExistence type="predicted"/>
<dbReference type="EMBL" id="JALLAZ020000716">
    <property type="protein sequence ID" value="KAL3788699.1"/>
    <property type="molecule type" value="Genomic_DNA"/>
</dbReference>
<accession>A0ABD3PM44</accession>
<dbReference type="PROSITE" id="PS50076">
    <property type="entry name" value="DNAJ_2"/>
    <property type="match status" value="1"/>
</dbReference>
<dbReference type="AlphaFoldDB" id="A0ABD3PM44"/>
<evidence type="ECO:0000259" key="2">
    <source>
        <dbReference type="PROSITE" id="PS50076"/>
    </source>
</evidence>
<comment type="caution">
    <text evidence="3">The sequence shown here is derived from an EMBL/GenBank/DDBJ whole genome shotgun (WGS) entry which is preliminary data.</text>
</comment>
<protein>
    <recommendedName>
        <fullName evidence="2">J domain-containing protein</fullName>
    </recommendedName>
</protein>
<dbReference type="PANTHER" id="PTHR43948:SF10">
    <property type="entry name" value="MRJ, ISOFORM E"/>
    <property type="match status" value="1"/>
</dbReference>
<feature type="compositionally biased region" description="Basic and acidic residues" evidence="1">
    <location>
        <begin position="270"/>
        <end position="282"/>
    </location>
</feature>
<dbReference type="PANTHER" id="PTHR43948">
    <property type="entry name" value="DNAJ HOMOLOG SUBFAMILY B"/>
    <property type="match status" value="1"/>
</dbReference>
<feature type="region of interest" description="Disordered" evidence="1">
    <location>
        <begin position="30"/>
        <end position="71"/>
    </location>
</feature>
<dbReference type="CDD" id="cd06257">
    <property type="entry name" value="DnaJ"/>
    <property type="match status" value="1"/>
</dbReference>
<evidence type="ECO:0000256" key="1">
    <source>
        <dbReference type="SAM" id="MobiDB-lite"/>
    </source>
</evidence>
<feature type="region of interest" description="Disordered" evidence="1">
    <location>
        <begin position="270"/>
        <end position="310"/>
    </location>
</feature>
<feature type="domain" description="J" evidence="2">
    <location>
        <begin position="1"/>
        <end position="43"/>
    </location>
</feature>
<organism evidence="3 4">
    <name type="scientific">Stephanodiscus triporus</name>
    <dbReference type="NCBI Taxonomy" id="2934178"/>
    <lineage>
        <taxon>Eukaryota</taxon>
        <taxon>Sar</taxon>
        <taxon>Stramenopiles</taxon>
        <taxon>Ochrophyta</taxon>
        <taxon>Bacillariophyta</taxon>
        <taxon>Coscinodiscophyceae</taxon>
        <taxon>Thalassiosirophycidae</taxon>
        <taxon>Stephanodiscales</taxon>
        <taxon>Stephanodiscaceae</taxon>
        <taxon>Stephanodiscus</taxon>
    </lineage>
</organism>
<feature type="compositionally biased region" description="Gly residues" evidence="1">
    <location>
        <begin position="52"/>
        <end position="61"/>
    </location>
</feature>
<evidence type="ECO:0000313" key="4">
    <source>
        <dbReference type="Proteomes" id="UP001530315"/>
    </source>
</evidence>
<reference evidence="3 4" key="1">
    <citation type="submission" date="2024-10" db="EMBL/GenBank/DDBJ databases">
        <title>Updated reference genomes for cyclostephanoid diatoms.</title>
        <authorList>
            <person name="Roberts W.R."/>
            <person name="Alverson A.J."/>
        </authorList>
    </citation>
    <scope>NUCLEOTIDE SEQUENCE [LARGE SCALE GENOMIC DNA]</scope>
    <source>
        <strain evidence="3 4">AJA276-08</strain>
    </source>
</reference>
<dbReference type="Proteomes" id="UP001530315">
    <property type="component" value="Unassembled WGS sequence"/>
</dbReference>